<sequence length="435" mass="47284">MRVQIVPMMVPAHIALLVPLGWAMQNAGHDVRVLVPPDAVDTVGRSGLTAVPYGNPVNLAMAETGMHNVDSAMPWMAKINGMDSDGSFHDVDLRNLILSPLVMFYGAEELRPTLDDLIDKTIAWQPDLVMWDSVAAFASVLARVSGAANARMLWGFDHMARMRKAFLARAEHEEARDSIGVLAESVLARYGKEYDDSVLLGDFTVNPVPLLGQSSFDIPTVAVRQPAYANPTEVPDWVLEPPARPRICLTTGRSRRDVGQTDNYGISIQALFDGVAELDIDVVATFTAEQLPADIEVPDNVRLVDYVPFNVLLPTCSAVVHHSGGTTMMMAMWNAVPQIVISPKAWGDPDLTELTVEQGAGLAIPADELTGDKLSAALTRVLDEPSFARNATKMRSATKSLPNPNEAVPIIERLTEETLARHASRERSRPHSATG</sequence>
<dbReference type="PANTHER" id="PTHR48050">
    <property type="entry name" value="STEROL 3-BETA-GLUCOSYLTRANSFERASE"/>
    <property type="match status" value="1"/>
</dbReference>
<evidence type="ECO:0000313" key="7">
    <source>
        <dbReference type="Proteomes" id="UP000294911"/>
    </source>
</evidence>
<protein>
    <submittedName>
        <fullName evidence="6">L-rhodinosyltransferase/L-2-deoxyfucosyltransferase</fullName>
    </submittedName>
</protein>
<dbReference type="Pfam" id="PF06722">
    <property type="entry name" value="EryCIII-like_C"/>
    <property type="match status" value="1"/>
</dbReference>
<evidence type="ECO:0000313" key="6">
    <source>
        <dbReference type="EMBL" id="TCP53444.1"/>
    </source>
</evidence>
<evidence type="ECO:0000256" key="1">
    <source>
        <dbReference type="ARBA" id="ARBA00006962"/>
    </source>
</evidence>
<evidence type="ECO:0000256" key="2">
    <source>
        <dbReference type="ARBA" id="ARBA00022676"/>
    </source>
</evidence>
<dbReference type="Pfam" id="PF21036">
    <property type="entry name" value="EryCIII-like_N"/>
    <property type="match status" value="1"/>
</dbReference>
<dbReference type="InterPro" id="IPR048284">
    <property type="entry name" value="EryCIII-like_N"/>
</dbReference>
<dbReference type="GO" id="GO:0016758">
    <property type="term" value="F:hexosyltransferase activity"/>
    <property type="evidence" value="ECO:0007669"/>
    <property type="project" value="UniProtKB-ARBA"/>
</dbReference>
<dbReference type="Proteomes" id="UP000294911">
    <property type="component" value="Unassembled WGS sequence"/>
</dbReference>
<evidence type="ECO:0000259" key="4">
    <source>
        <dbReference type="Pfam" id="PF06722"/>
    </source>
</evidence>
<dbReference type="CDD" id="cd03784">
    <property type="entry name" value="GT1_Gtf-like"/>
    <property type="match status" value="1"/>
</dbReference>
<organism evidence="6 7">
    <name type="scientific">Tamaricihabitans halophyticus</name>
    <dbReference type="NCBI Taxonomy" id="1262583"/>
    <lineage>
        <taxon>Bacteria</taxon>
        <taxon>Bacillati</taxon>
        <taxon>Actinomycetota</taxon>
        <taxon>Actinomycetes</taxon>
        <taxon>Pseudonocardiales</taxon>
        <taxon>Pseudonocardiaceae</taxon>
        <taxon>Tamaricihabitans</taxon>
    </lineage>
</organism>
<dbReference type="AlphaFoldDB" id="A0A4R2QW15"/>
<keyword evidence="2 6" id="KW-0328">Glycosyltransferase</keyword>
<accession>A0A4R2QW15</accession>
<dbReference type="EMBL" id="SLXQ01000004">
    <property type="protein sequence ID" value="TCP53444.1"/>
    <property type="molecule type" value="Genomic_DNA"/>
</dbReference>
<proteinExistence type="inferred from homology"/>
<keyword evidence="3 6" id="KW-0808">Transferase</keyword>
<dbReference type="Gene3D" id="3.40.50.2000">
    <property type="entry name" value="Glycogen Phosphorylase B"/>
    <property type="match status" value="2"/>
</dbReference>
<comment type="caution">
    <text evidence="6">The sequence shown here is derived from an EMBL/GenBank/DDBJ whole genome shotgun (WGS) entry which is preliminary data.</text>
</comment>
<reference evidence="6 7" key="1">
    <citation type="submission" date="2019-03" db="EMBL/GenBank/DDBJ databases">
        <title>Genomic Encyclopedia of Type Strains, Phase IV (KMG-IV): sequencing the most valuable type-strain genomes for metagenomic binning, comparative biology and taxonomic classification.</title>
        <authorList>
            <person name="Goeker M."/>
        </authorList>
    </citation>
    <scope>NUCLEOTIDE SEQUENCE [LARGE SCALE GENOMIC DNA]</scope>
    <source>
        <strain evidence="6 7">DSM 45765</strain>
    </source>
</reference>
<dbReference type="PANTHER" id="PTHR48050:SF13">
    <property type="entry name" value="STEROL 3-BETA-GLUCOSYLTRANSFERASE UGT80A2"/>
    <property type="match status" value="1"/>
</dbReference>
<dbReference type="InterPro" id="IPR002213">
    <property type="entry name" value="UDP_glucos_trans"/>
</dbReference>
<dbReference type="RefSeq" id="WP_165912935.1">
    <property type="nucleotide sequence ID" value="NZ_SLXQ01000004.1"/>
</dbReference>
<dbReference type="SUPFAM" id="SSF53756">
    <property type="entry name" value="UDP-Glycosyltransferase/glycogen phosphorylase"/>
    <property type="match status" value="1"/>
</dbReference>
<dbReference type="GO" id="GO:0017000">
    <property type="term" value="P:antibiotic biosynthetic process"/>
    <property type="evidence" value="ECO:0007669"/>
    <property type="project" value="UniProtKB-ARBA"/>
</dbReference>
<gene>
    <name evidence="6" type="ORF">EV191_10411</name>
</gene>
<dbReference type="InterPro" id="IPR010610">
    <property type="entry name" value="EryCIII-like_C"/>
</dbReference>
<comment type="similarity">
    <text evidence="1">Belongs to the glycosyltransferase 28 family.</text>
</comment>
<evidence type="ECO:0000259" key="5">
    <source>
        <dbReference type="Pfam" id="PF21036"/>
    </source>
</evidence>
<evidence type="ECO:0000256" key="3">
    <source>
        <dbReference type="ARBA" id="ARBA00022679"/>
    </source>
</evidence>
<dbReference type="InterPro" id="IPR050426">
    <property type="entry name" value="Glycosyltransferase_28"/>
</dbReference>
<feature type="domain" description="Erythromycin biosynthesis protein CIII-like C-terminal" evidence="4">
    <location>
        <begin position="271"/>
        <end position="413"/>
    </location>
</feature>
<name>A0A4R2QW15_9PSEU</name>
<keyword evidence="7" id="KW-1185">Reference proteome</keyword>
<feature type="domain" description="Erythromycin biosynthesis protein CIII-like N-terminal" evidence="5">
    <location>
        <begin position="22"/>
        <end position="252"/>
    </location>
</feature>
<dbReference type="GO" id="GO:0008194">
    <property type="term" value="F:UDP-glycosyltransferase activity"/>
    <property type="evidence" value="ECO:0007669"/>
    <property type="project" value="InterPro"/>
</dbReference>